<dbReference type="GO" id="GO:0032259">
    <property type="term" value="P:methylation"/>
    <property type="evidence" value="ECO:0007669"/>
    <property type="project" value="UniProtKB-KW"/>
</dbReference>
<dbReference type="InterPro" id="IPR001537">
    <property type="entry name" value="SpoU_MeTrfase"/>
</dbReference>
<gene>
    <name evidence="5" type="ORF">EDX97_02800</name>
</gene>
<dbReference type="InterPro" id="IPR029026">
    <property type="entry name" value="tRNA_m1G_MTases_N"/>
</dbReference>
<dbReference type="PANTHER" id="PTHR46429:SF1">
    <property type="entry name" value="23S RRNA (GUANOSINE-2'-O-)-METHYLTRANSFERASE RLMB"/>
    <property type="match status" value="1"/>
</dbReference>
<keyword evidence="2 5" id="KW-0489">Methyltransferase</keyword>
<dbReference type="PANTHER" id="PTHR46429">
    <property type="entry name" value="23S RRNA (GUANOSINE-2'-O-)-METHYLTRANSFERASE RLMB"/>
    <property type="match status" value="1"/>
</dbReference>
<dbReference type="AlphaFoldDB" id="A0A3N0I5A5"/>
<feature type="domain" description="RNA 2-O ribose methyltransferase substrate binding" evidence="4">
    <location>
        <begin position="4"/>
        <end position="80"/>
    </location>
</feature>
<dbReference type="GO" id="GO:0003723">
    <property type="term" value="F:RNA binding"/>
    <property type="evidence" value="ECO:0007669"/>
    <property type="project" value="InterPro"/>
</dbReference>
<dbReference type="SUPFAM" id="SSF55315">
    <property type="entry name" value="L30e-like"/>
    <property type="match status" value="1"/>
</dbReference>
<evidence type="ECO:0000256" key="3">
    <source>
        <dbReference type="ARBA" id="ARBA00022679"/>
    </source>
</evidence>
<dbReference type="OrthoDB" id="1768434at2"/>
<dbReference type="InterPro" id="IPR029064">
    <property type="entry name" value="Ribosomal_eL30-like_sf"/>
</dbReference>
<dbReference type="GO" id="GO:0008173">
    <property type="term" value="F:RNA methyltransferase activity"/>
    <property type="evidence" value="ECO:0007669"/>
    <property type="project" value="InterPro"/>
</dbReference>
<evidence type="ECO:0000259" key="4">
    <source>
        <dbReference type="SMART" id="SM00967"/>
    </source>
</evidence>
<sequence>MNKLYEGTISCKALLENPKRICICLYVDKKKRTKDFRYIIHLAQKRNCKVVVTNRDQLDQMASSKTHGGMLLEAKTRQFDSPQKINGWSVYIDGLEDPYNLGSVCRTLYAAGCDGLILPFRDWQKAETIILRSSAGAFEKLPIYMVKDGEALIQYLNTNDIPLYCAYRNQAQSLYDITFPDICCIAIGGAYRGLSRTLLDHAYQNVYIEYGRDFRNALDTASACAVFGFEIMRKRRNENANQSR</sequence>
<organism evidence="5 6">
    <name type="scientific">Absicoccus porci</name>
    <dbReference type="NCBI Taxonomy" id="2486576"/>
    <lineage>
        <taxon>Bacteria</taxon>
        <taxon>Bacillati</taxon>
        <taxon>Bacillota</taxon>
        <taxon>Erysipelotrichia</taxon>
        <taxon>Erysipelotrichales</taxon>
        <taxon>Erysipelotrichaceae</taxon>
        <taxon>Absicoccus</taxon>
    </lineage>
</organism>
<dbReference type="EMBL" id="RJQC01000001">
    <property type="protein sequence ID" value="RNM31502.1"/>
    <property type="molecule type" value="Genomic_DNA"/>
</dbReference>
<dbReference type="Gene3D" id="3.40.1280.10">
    <property type="match status" value="1"/>
</dbReference>
<evidence type="ECO:0000256" key="2">
    <source>
        <dbReference type="ARBA" id="ARBA00022603"/>
    </source>
</evidence>
<keyword evidence="3 5" id="KW-0808">Transferase</keyword>
<dbReference type="CDD" id="cd18103">
    <property type="entry name" value="SpoU-like_RlmB"/>
    <property type="match status" value="1"/>
</dbReference>
<dbReference type="SMART" id="SM00967">
    <property type="entry name" value="SpoU_sub_bind"/>
    <property type="match status" value="1"/>
</dbReference>
<dbReference type="InterPro" id="IPR004441">
    <property type="entry name" value="rRNA_MeTrfase_TrmH"/>
</dbReference>
<dbReference type="Gene3D" id="3.30.1330.30">
    <property type="match status" value="1"/>
</dbReference>
<dbReference type="SUPFAM" id="SSF75217">
    <property type="entry name" value="alpha/beta knot"/>
    <property type="match status" value="1"/>
</dbReference>
<name>A0A3N0I5A5_9FIRM</name>
<comment type="caution">
    <text evidence="5">The sequence shown here is derived from an EMBL/GenBank/DDBJ whole genome shotgun (WGS) entry which is preliminary data.</text>
</comment>
<evidence type="ECO:0000256" key="1">
    <source>
        <dbReference type="ARBA" id="ARBA00007228"/>
    </source>
</evidence>
<dbReference type="GO" id="GO:0006396">
    <property type="term" value="P:RNA processing"/>
    <property type="evidence" value="ECO:0007669"/>
    <property type="project" value="InterPro"/>
</dbReference>
<proteinExistence type="inferred from homology"/>
<dbReference type="Proteomes" id="UP000276568">
    <property type="component" value="Unassembled WGS sequence"/>
</dbReference>
<dbReference type="Pfam" id="PF00588">
    <property type="entry name" value="SpoU_methylase"/>
    <property type="match status" value="1"/>
</dbReference>
<reference evidence="5 6" key="1">
    <citation type="submission" date="2018-11" db="EMBL/GenBank/DDBJ databases">
        <title>Clostridium sp. nov., a member of the family Erysipelotrichaceae isolated from pig faeces.</title>
        <authorList>
            <person name="Chang Y.-H."/>
        </authorList>
    </citation>
    <scope>NUCLEOTIDE SEQUENCE [LARGE SCALE GENOMIC DNA]</scope>
    <source>
        <strain evidence="5 6">YH-panp20</strain>
    </source>
</reference>
<dbReference type="RefSeq" id="WP_128519664.1">
    <property type="nucleotide sequence ID" value="NZ_JALFCT010000004.1"/>
</dbReference>
<dbReference type="InterPro" id="IPR013123">
    <property type="entry name" value="SpoU_subst-bd"/>
</dbReference>
<dbReference type="InterPro" id="IPR029028">
    <property type="entry name" value="Alpha/beta_knot_MTases"/>
</dbReference>
<accession>A0A3N0I5A5</accession>
<comment type="similarity">
    <text evidence="1">Belongs to the class IV-like SAM-binding methyltransferase superfamily. RNA methyltransferase TrmH family.</text>
</comment>
<dbReference type="GO" id="GO:0005829">
    <property type="term" value="C:cytosol"/>
    <property type="evidence" value="ECO:0007669"/>
    <property type="project" value="TreeGrafter"/>
</dbReference>
<keyword evidence="6" id="KW-1185">Reference proteome</keyword>
<evidence type="ECO:0000313" key="5">
    <source>
        <dbReference type="EMBL" id="RNM31502.1"/>
    </source>
</evidence>
<protein>
    <submittedName>
        <fullName evidence="5">RNA methyltransferase</fullName>
    </submittedName>
</protein>
<dbReference type="Pfam" id="PF08032">
    <property type="entry name" value="SpoU_sub_bind"/>
    <property type="match status" value="1"/>
</dbReference>
<evidence type="ECO:0000313" key="6">
    <source>
        <dbReference type="Proteomes" id="UP000276568"/>
    </source>
</evidence>